<organism evidence="1 2">
    <name type="scientific">Flagellimonas okinawensis</name>
    <dbReference type="NCBI Taxonomy" id="3031324"/>
    <lineage>
        <taxon>Bacteria</taxon>
        <taxon>Pseudomonadati</taxon>
        <taxon>Bacteroidota</taxon>
        <taxon>Flavobacteriia</taxon>
        <taxon>Flavobacteriales</taxon>
        <taxon>Flavobacteriaceae</taxon>
        <taxon>Flagellimonas</taxon>
    </lineage>
</organism>
<name>A0ABT5XPJ2_9FLAO</name>
<dbReference type="RefSeq" id="WP_275649777.1">
    <property type="nucleotide sequence ID" value="NZ_JARFVA010000003.1"/>
</dbReference>
<dbReference type="Proteomes" id="UP001217083">
    <property type="component" value="Unassembled WGS sequence"/>
</dbReference>
<keyword evidence="2" id="KW-1185">Reference proteome</keyword>
<accession>A0ABT5XPJ2</accession>
<evidence type="ECO:0000313" key="2">
    <source>
        <dbReference type="Proteomes" id="UP001217083"/>
    </source>
</evidence>
<reference evidence="1 2" key="1">
    <citation type="submission" date="2023-03" db="EMBL/GenBank/DDBJ databases">
        <title>Muricauda XX sp. nov. and Muricauda XXX sp. nov., two novel species isolated from Okinawa Trough.</title>
        <authorList>
            <person name="Cao W."/>
            <person name="Deng X."/>
        </authorList>
    </citation>
    <scope>NUCLEOTIDE SEQUENCE [LARGE SCALE GENOMIC DNA]</scope>
    <source>
        <strain evidence="1 2">81s02</strain>
    </source>
</reference>
<dbReference type="EMBL" id="JARFVA010000003">
    <property type="protein sequence ID" value="MDF0707820.1"/>
    <property type="molecule type" value="Genomic_DNA"/>
</dbReference>
<protein>
    <submittedName>
        <fullName evidence="1">Uncharacterized protein</fullName>
    </submittedName>
</protein>
<gene>
    <name evidence="1" type="ORF">PY091_11380</name>
</gene>
<comment type="caution">
    <text evidence="1">The sequence shown here is derived from an EMBL/GenBank/DDBJ whole genome shotgun (WGS) entry which is preliminary data.</text>
</comment>
<evidence type="ECO:0000313" key="1">
    <source>
        <dbReference type="EMBL" id="MDF0707820.1"/>
    </source>
</evidence>
<proteinExistence type="predicted"/>
<sequence>MCKKMYDLSETIYIQELDPIHEETQKVFGEDKEYLTDISSDVFLSLCKGFIVELEEAPTS</sequence>